<feature type="region of interest" description="Disordered" evidence="1">
    <location>
        <begin position="225"/>
        <end position="244"/>
    </location>
</feature>
<keyword evidence="3" id="KW-1185">Reference proteome</keyword>
<evidence type="ECO:0000256" key="1">
    <source>
        <dbReference type="SAM" id="MobiDB-lite"/>
    </source>
</evidence>
<comment type="caution">
    <text evidence="2">The sequence shown here is derived from an EMBL/GenBank/DDBJ whole genome shotgun (WGS) entry which is preliminary data.</text>
</comment>
<feature type="region of interest" description="Disordered" evidence="1">
    <location>
        <begin position="43"/>
        <end position="107"/>
    </location>
</feature>
<protein>
    <submittedName>
        <fullName evidence="2">Uncharacterized protein</fullName>
    </submittedName>
</protein>
<reference evidence="2" key="1">
    <citation type="journal article" date="2022" name="bioRxiv">
        <title>Sequencing and chromosome-scale assembly of the giantPleurodeles waltlgenome.</title>
        <authorList>
            <person name="Brown T."/>
            <person name="Elewa A."/>
            <person name="Iarovenko S."/>
            <person name="Subramanian E."/>
            <person name="Araus A.J."/>
            <person name="Petzold A."/>
            <person name="Susuki M."/>
            <person name="Suzuki K.-i.T."/>
            <person name="Hayashi T."/>
            <person name="Toyoda A."/>
            <person name="Oliveira C."/>
            <person name="Osipova E."/>
            <person name="Leigh N.D."/>
            <person name="Simon A."/>
            <person name="Yun M.H."/>
        </authorList>
    </citation>
    <scope>NUCLEOTIDE SEQUENCE</scope>
    <source>
        <strain evidence="2">20211129_DDA</strain>
        <tissue evidence="2">Liver</tissue>
    </source>
</reference>
<dbReference type="AlphaFoldDB" id="A0AAV7NX01"/>
<sequence>MERLSHRCDRQMPLLLFTISTEEMVHGSLEPHETGISTLTLSRDPDTPPAAHCAQPQGAGGSTVVGRSRSPCVAALAPPPAPVDRARPTSRNQAHAAAGAQPTPRTGHPPLLQWFHCARKLLFRTCTMPTLSGLRCSRMPRKSMVPPCWGAKLPSPLLRDEIQGVTPPPGDPNGDHCWGARRLLTAAALRCSPRAQDSAPGAAPMRTGPRPLLRFQLRHLDRKGLIGSPGAQQTHRVLPSRHRI</sequence>
<name>A0AAV7NX01_PLEWA</name>
<evidence type="ECO:0000313" key="2">
    <source>
        <dbReference type="EMBL" id="KAJ1120522.1"/>
    </source>
</evidence>
<evidence type="ECO:0000313" key="3">
    <source>
        <dbReference type="Proteomes" id="UP001066276"/>
    </source>
</evidence>
<organism evidence="2 3">
    <name type="scientific">Pleurodeles waltl</name>
    <name type="common">Iberian ribbed newt</name>
    <dbReference type="NCBI Taxonomy" id="8319"/>
    <lineage>
        <taxon>Eukaryota</taxon>
        <taxon>Metazoa</taxon>
        <taxon>Chordata</taxon>
        <taxon>Craniata</taxon>
        <taxon>Vertebrata</taxon>
        <taxon>Euteleostomi</taxon>
        <taxon>Amphibia</taxon>
        <taxon>Batrachia</taxon>
        <taxon>Caudata</taxon>
        <taxon>Salamandroidea</taxon>
        <taxon>Salamandridae</taxon>
        <taxon>Pleurodelinae</taxon>
        <taxon>Pleurodeles</taxon>
    </lineage>
</organism>
<accession>A0AAV7NX01</accession>
<dbReference type="Proteomes" id="UP001066276">
    <property type="component" value="Chromosome 8"/>
</dbReference>
<dbReference type="EMBL" id="JANPWB010000012">
    <property type="protein sequence ID" value="KAJ1120522.1"/>
    <property type="molecule type" value="Genomic_DNA"/>
</dbReference>
<gene>
    <name evidence="2" type="ORF">NDU88_008687</name>
</gene>
<proteinExistence type="predicted"/>